<evidence type="ECO:0000313" key="2">
    <source>
        <dbReference type="WBParaSite" id="ALUE_0002062701-mRNA-1"/>
    </source>
</evidence>
<accession>A0A0M3IPE9</accession>
<proteinExistence type="predicted"/>
<dbReference type="AlphaFoldDB" id="A0A0M3IPE9"/>
<name>A0A0M3IPE9_ASCLU</name>
<dbReference type="Proteomes" id="UP000036681">
    <property type="component" value="Unplaced"/>
</dbReference>
<protein>
    <submittedName>
        <fullName evidence="2">Uncharacterized protein</fullName>
    </submittedName>
</protein>
<evidence type="ECO:0000313" key="1">
    <source>
        <dbReference type="Proteomes" id="UP000036681"/>
    </source>
</evidence>
<organism evidence="1 2">
    <name type="scientific">Ascaris lumbricoides</name>
    <name type="common">Giant roundworm</name>
    <dbReference type="NCBI Taxonomy" id="6252"/>
    <lineage>
        <taxon>Eukaryota</taxon>
        <taxon>Metazoa</taxon>
        <taxon>Ecdysozoa</taxon>
        <taxon>Nematoda</taxon>
        <taxon>Chromadorea</taxon>
        <taxon>Rhabditida</taxon>
        <taxon>Spirurina</taxon>
        <taxon>Ascaridomorpha</taxon>
        <taxon>Ascaridoidea</taxon>
        <taxon>Ascarididae</taxon>
        <taxon>Ascaris</taxon>
    </lineage>
</organism>
<dbReference type="WBParaSite" id="ALUE_0002062701-mRNA-1">
    <property type="protein sequence ID" value="ALUE_0002062701-mRNA-1"/>
    <property type="gene ID" value="ALUE_0002062701"/>
</dbReference>
<sequence>MMRRLTVVFYIWLKTSHISVVQHCALPYCAVFISRLL</sequence>
<reference evidence="2" key="1">
    <citation type="submission" date="2017-02" db="UniProtKB">
        <authorList>
            <consortium name="WormBaseParasite"/>
        </authorList>
    </citation>
    <scope>IDENTIFICATION</scope>
</reference>
<keyword evidence="1" id="KW-1185">Reference proteome</keyword>